<reference evidence="2" key="1">
    <citation type="submission" date="2018-05" db="EMBL/GenBank/DDBJ databases">
        <authorList>
            <person name="Lanie J.A."/>
            <person name="Ng W.-L."/>
            <person name="Kazmierczak K.M."/>
            <person name="Andrzejewski T.M."/>
            <person name="Davidsen T.M."/>
            <person name="Wayne K.J."/>
            <person name="Tettelin H."/>
            <person name="Glass J.I."/>
            <person name="Rusch D."/>
            <person name="Podicherti R."/>
            <person name="Tsui H.-C.T."/>
            <person name="Winkler M.E."/>
        </authorList>
    </citation>
    <scope>NUCLEOTIDE SEQUENCE</scope>
</reference>
<gene>
    <name evidence="2" type="ORF">METZ01_LOCUS354313</name>
</gene>
<dbReference type="EMBL" id="UINC01124363">
    <property type="protein sequence ID" value="SVD01459.1"/>
    <property type="molecule type" value="Genomic_DNA"/>
</dbReference>
<feature type="non-terminal residue" evidence="2">
    <location>
        <position position="264"/>
    </location>
</feature>
<sequence length="264" mass="30037">VLEDHYSSLKPGARIDQEKKDRELGIGHDWELKPGDTQPTFVGRLEDHPDLQLQTDFITDIPSNKSEEPNRYIEKLKKAGKWYLDSLDDAGQSIGRGLKDVFVKGPSIKRELQGVGEFGKRRWDALQDVMKDDVNRMRKLAGLNEAPIGWGRSKEIDDMEFPTKGVRSHHKDTGWDDEKDTDSSEDVWAYSPQGASDIVARIVKTDHGFQVYVRGPYGWIAQGQPHKSQEEAEADAHSFFEAIETLNVDQINEEQFLEVMSILE</sequence>
<feature type="region of interest" description="Disordered" evidence="1">
    <location>
        <begin position="164"/>
        <end position="184"/>
    </location>
</feature>
<evidence type="ECO:0000313" key="2">
    <source>
        <dbReference type="EMBL" id="SVD01459.1"/>
    </source>
</evidence>
<feature type="region of interest" description="Disordered" evidence="1">
    <location>
        <begin position="1"/>
        <end position="21"/>
    </location>
</feature>
<protein>
    <submittedName>
        <fullName evidence="2">Uncharacterized protein</fullName>
    </submittedName>
</protein>
<organism evidence="2">
    <name type="scientific">marine metagenome</name>
    <dbReference type="NCBI Taxonomy" id="408172"/>
    <lineage>
        <taxon>unclassified sequences</taxon>
        <taxon>metagenomes</taxon>
        <taxon>ecological metagenomes</taxon>
    </lineage>
</organism>
<name>A0A382RUV6_9ZZZZ</name>
<accession>A0A382RUV6</accession>
<proteinExistence type="predicted"/>
<evidence type="ECO:0000256" key="1">
    <source>
        <dbReference type="SAM" id="MobiDB-lite"/>
    </source>
</evidence>
<feature type="non-terminal residue" evidence="2">
    <location>
        <position position="1"/>
    </location>
</feature>
<dbReference type="AlphaFoldDB" id="A0A382RUV6"/>